<feature type="transmembrane region" description="Helical" evidence="6">
    <location>
        <begin position="256"/>
        <end position="281"/>
    </location>
</feature>
<organism evidence="9 10">
    <name type="scientific">Geobacter argillaceus</name>
    <dbReference type="NCBI Taxonomy" id="345631"/>
    <lineage>
        <taxon>Bacteria</taxon>
        <taxon>Pseudomonadati</taxon>
        <taxon>Thermodesulfobacteriota</taxon>
        <taxon>Desulfuromonadia</taxon>
        <taxon>Geobacterales</taxon>
        <taxon>Geobacteraceae</taxon>
        <taxon>Geobacter</taxon>
    </lineage>
</organism>
<feature type="transmembrane region" description="Helical" evidence="6">
    <location>
        <begin position="343"/>
        <end position="371"/>
    </location>
</feature>
<evidence type="ECO:0000256" key="2">
    <source>
        <dbReference type="ARBA" id="ARBA00022475"/>
    </source>
</evidence>
<dbReference type="Proteomes" id="UP000319449">
    <property type="component" value="Unassembled WGS sequence"/>
</dbReference>
<evidence type="ECO:0000256" key="5">
    <source>
        <dbReference type="ARBA" id="ARBA00023136"/>
    </source>
</evidence>
<evidence type="ECO:0000313" key="10">
    <source>
        <dbReference type="Proteomes" id="UP000319449"/>
    </source>
</evidence>
<evidence type="ECO:0000256" key="6">
    <source>
        <dbReference type="SAM" id="Phobius"/>
    </source>
</evidence>
<accession>A0A562WQX4</accession>
<reference evidence="9 10" key="1">
    <citation type="submission" date="2019-07" db="EMBL/GenBank/DDBJ databases">
        <title>Genomic Encyclopedia of Archaeal and Bacterial Type Strains, Phase II (KMG-II): from individual species to whole genera.</title>
        <authorList>
            <person name="Goeker M."/>
        </authorList>
    </citation>
    <scope>NUCLEOTIDE SEQUENCE [LARGE SCALE GENOMIC DNA]</scope>
    <source>
        <strain evidence="9 10">ATCC BAA-1139</strain>
    </source>
</reference>
<evidence type="ECO:0000256" key="1">
    <source>
        <dbReference type="ARBA" id="ARBA00004651"/>
    </source>
</evidence>
<feature type="transmembrane region" description="Helical" evidence="6">
    <location>
        <begin position="20"/>
        <end position="40"/>
    </location>
</feature>
<name>A0A562WQX4_9BACT</name>
<dbReference type="OrthoDB" id="241967at2"/>
<feature type="domain" description="ABC3 transporter permease C-terminal" evidence="7">
    <location>
        <begin position="260"/>
        <end position="380"/>
    </location>
</feature>
<dbReference type="EMBL" id="VLLN01000003">
    <property type="protein sequence ID" value="TWJ32638.1"/>
    <property type="molecule type" value="Genomic_DNA"/>
</dbReference>
<dbReference type="Pfam" id="PF12704">
    <property type="entry name" value="MacB_PCD"/>
    <property type="match status" value="1"/>
</dbReference>
<protein>
    <submittedName>
        <fullName evidence="9">ABC-type lipoprotein release transport system permease subunit</fullName>
    </submittedName>
</protein>
<feature type="transmembrane region" description="Helical" evidence="6">
    <location>
        <begin position="301"/>
        <end position="331"/>
    </location>
</feature>
<keyword evidence="4 6" id="KW-1133">Transmembrane helix</keyword>
<dbReference type="Pfam" id="PF02687">
    <property type="entry name" value="FtsX"/>
    <property type="match status" value="1"/>
</dbReference>
<dbReference type="InterPro" id="IPR050250">
    <property type="entry name" value="Macrolide_Exporter_MacB"/>
</dbReference>
<evidence type="ECO:0000313" key="9">
    <source>
        <dbReference type="EMBL" id="TWJ32638.1"/>
    </source>
</evidence>
<keyword evidence="9" id="KW-0449">Lipoprotein</keyword>
<keyword evidence="10" id="KW-1185">Reference proteome</keyword>
<evidence type="ECO:0000259" key="8">
    <source>
        <dbReference type="Pfam" id="PF12704"/>
    </source>
</evidence>
<dbReference type="InterPro" id="IPR003838">
    <property type="entry name" value="ABC3_permease_C"/>
</dbReference>
<dbReference type="RefSeq" id="WP_145017974.1">
    <property type="nucleotide sequence ID" value="NZ_VLLN01000003.1"/>
</dbReference>
<sequence>MPIPFSYSFRNLWTRRLTTVLTAVGMALVVFVFAATLMLAEGLRKTLVETGSYDNTLVIRRGSQSEVQSGVEHLQASIVESQPEIAIDANGKPLVAKELVVLINLPKRGTNKPANVVIRGIGQTSMKLRPQVRLKEGRMPRPGSAEIMAGASIARRFQGGGIGERLRFGMRDWTVVGIFDAGSTGFSSEIWGDVDQLMQAFRRPVYSSILFKLRDSGLFEAVRQRLEEDPRLHLEAKRETTYYLDQSEAMAKFLRILGITLTIIFSLGAVIGAMITMYAAVANRITEIGTLRALGFSRRSILSAFVLESLLLGLLGGIVGVFAASFMQLITISTMNWQSFAELAFSFSLTGAIVLKSLVFALLMGLVGGVLPAFRAARMTIVDALRAS</sequence>
<proteinExistence type="predicted"/>
<keyword evidence="3 6" id="KW-0812">Transmembrane</keyword>
<feature type="domain" description="MacB-like periplasmic core" evidence="8">
    <location>
        <begin position="19"/>
        <end position="228"/>
    </location>
</feature>
<dbReference type="GO" id="GO:0005886">
    <property type="term" value="C:plasma membrane"/>
    <property type="evidence" value="ECO:0007669"/>
    <property type="project" value="UniProtKB-SubCell"/>
</dbReference>
<dbReference type="PANTHER" id="PTHR30572">
    <property type="entry name" value="MEMBRANE COMPONENT OF TRANSPORTER-RELATED"/>
    <property type="match status" value="1"/>
</dbReference>
<gene>
    <name evidence="9" type="ORF">JN12_00612</name>
</gene>
<dbReference type="GO" id="GO:0022857">
    <property type="term" value="F:transmembrane transporter activity"/>
    <property type="evidence" value="ECO:0007669"/>
    <property type="project" value="TreeGrafter"/>
</dbReference>
<evidence type="ECO:0000259" key="7">
    <source>
        <dbReference type="Pfam" id="PF02687"/>
    </source>
</evidence>
<comment type="caution">
    <text evidence="9">The sequence shown here is derived from an EMBL/GenBank/DDBJ whole genome shotgun (WGS) entry which is preliminary data.</text>
</comment>
<keyword evidence="2" id="KW-1003">Cell membrane</keyword>
<evidence type="ECO:0000256" key="3">
    <source>
        <dbReference type="ARBA" id="ARBA00022692"/>
    </source>
</evidence>
<dbReference type="AlphaFoldDB" id="A0A562WQX4"/>
<keyword evidence="5 6" id="KW-0472">Membrane</keyword>
<evidence type="ECO:0000256" key="4">
    <source>
        <dbReference type="ARBA" id="ARBA00022989"/>
    </source>
</evidence>
<dbReference type="PANTHER" id="PTHR30572:SF15">
    <property type="entry name" value="ABC TRANSPORTER PERMEASE"/>
    <property type="match status" value="1"/>
</dbReference>
<comment type="subcellular location">
    <subcellularLocation>
        <location evidence="1">Cell membrane</location>
        <topology evidence="1">Multi-pass membrane protein</topology>
    </subcellularLocation>
</comment>
<dbReference type="InterPro" id="IPR025857">
    <property type="entry name" value="MacB_PCD"/>
</dbReference>